<keyword evidence="1" id="KW-0813">Transport</keyword>
<proteinExistence type="predicted"/>
<keyword evidence="3" id="KW-0812">Transmembrane</keyword>
<evidence type="ECO:0000259" key="4">
    <source>
        <dbReference type="PROSITE" id="PS50855"/>
    </source>
</evidence>
<dbReference type="GO" id="GO:0015990">
    <property type="term" value="P:electron transport coupled proton transport"/>
    <property type="evidence" value="ECO:0007669"/>
    <property type="project" value="TreeGrafter"/>
</dbReference>
<dbReference type="PANTHER" id="PTHR10422:SF29">
    <property type="entry name" value="CYTOCHROME C OXIDASE SUBUNIT 1 HOMOLOG, BACTEROID"/>
    <property type="match status" value="1"/>
</dbReference>
<dbReference type="GO" id="GO:0022904">
    <property type="term" value="P:respiratory electron transport chain"/>
    <property type="evidence" value="ECO:0007669"/>
    <property type="project" value="TreeGrafter"/>
</dbReference>
<feature type="transmembrane region" description="Helical" evidence="3">
    <location>
        <begin position="156"/>
        <end position="177"/>
    </location>
</feature>
<dbReference type="GO" id="GO:0004129">
    <property type="term" value="F:cytochrome-c oxidase activity"/>
    <property type="evidence" value="ECO:0007669"/>
    <property type="project" value="InterPro"/>
</dbReference>
<keyword evidence="6" id="KW-1185">Reference proteome</keyword>
<gene>
    <name evidence="5" type="ordered locus">STH3153</name>
</gene>
<keyword evidence="3" id="KW-0472">Membrane</keyword>
<feature type="transmembrane region" description="Helical" evidence="3">
    <location>
        <begin position="127"/>
        <end position="149"/>
    </location>
</feature>
<dbReference type="PANTHER" id="PTHR10422">
    <property type="entry name" value="CYTOCHROME C OXIDASE SUBUNIT 1"/>
    <property type="match status" value="1"/>
</dbReference>
<feature type="transmembrane region" description="Helical" evidence="3">
    <location>
        <begin position="301"/>
        <end position="320"/>
    </location>
</feature>
<feature type="transmembrane region" description="Helical" evidence="3">
    <location>
        <begin position="58"/>
        <end position="81"/>
    </location>
</feature>
<dbReference type="InterPro" id="IPR023616">
    <property type="entry name" value="Cyt_c_oxase-like_su1_dom"/>
</dbReference>
<keyword evidence="1" id="KW-0679">Respiratory chain</keyword>
<feature type="domain" description="Cytochrome oxidase subunit I profile" evidence="4">
    <location>
        <begin position="197"/>
        <end position="467"/>
    </location>
</feature>
<feature type="transmembrane region" description="Helical" evidence="3">
    <location>
        <begin position="93"/>
        <end position="115"/>
    </location>
</feature>
<dbReference type="OrthoDB" id="9764568at2"/>
<organism evidence="5 6">
    <name type="scientific">Symbiobacterium thermophilum (strain DSM 24528 / JCM 14929 / IAM 14863 / T)</name>
    <dbReference type="NCBI Taxonomy" id="292459"/>
    <lineage>
        <taxon>Bacteria</taxon>
        <taxon>Bacillati</taxon>
        <taxon>Bacillota</taxon>
        <taxon>Clostridia</taxon>
        <taxon>Eubacteriales</taxon>
        <taxon>Symbiobacteriaceae</taxon>
        <taxon>Symbiobacterium</taxon>
    </lineage>
</organism>
<dbReference type="InterPro" id="IPR000883">
    <property type="entry name" value="Cyt_C_Oxase_1"/>
</dbReference>
<dbReference type="GO" id="GO:0016020">
    <property type="term" value="C:membrane"/>
    <property type="evidence" value="ECO:0007669"/>
    <property type="project" value="InterPro"/>
</dbReference>
<dbReference type="PROSITE" id="PS50855">
    <property type="entry name" value="COX1"/>
    <property type="match status" value="1"/>
</dbReference>
<dbReference type="RefSeq" id="WP_011197266.1">
    <property type="nucleotide sequence ID" value="NC_006177.1"/>
</dbReference>
<keyword evidence="3" id="KW-1133">Transmembrane helix</keyword>
<feature type="transmembrane region" description="Helical" evidence="3">
    <location>
        <begin position="423"/>
        <end position="444"/>
    </location>
</feature>
<evidence type="ECO:0000256" key="3">
    <source>
        <dbReference type="SAM" id="Phobius"/>
    </source>
</evidence>
<name>Q67JL5_SYMTH</name>
<feature type="transmembrane region" description="Helical" evidence="3">
    <location>
        <begin position="376"/>
        <end position="398"/>
    </location>
</feature>
<dbReference type="GO" id="GO:0009060">
    <property type="term" value="P:aerobic respiration"/>
    <property type="evidence" value="ECO:0007669"/>
    <property type="project" value="InterPro"/>
</dbReference>
<evidence type="ECO:0000256" key="1">
    <source>
        <dbReference type="ARBA" id="ARBA00022660"/>
    </source>
</evidence>
<dbReference type="EMBL" id="AP006840">
    <property type="protein sequence ID" value="BAD42135.1"/>
    <property type="molecule type" value="Genomic_DNA"/>
</dbReference>
<dbReference type="STRING" id="292459.STH3153"/>
<protein>
    <submittedName>
        <fullName evidence="5">Cytochrome C oxidase heme b and copper-binding subunit</fullName>
    </submittedName>
</protein>
<keyword evidence="2" id="KW-0249">Electron transport</keyword>
<feature type="transmembrane region" description="Helical" evidence="3">
    <location>
        <begin position="260"/>
        <end position="281"/>
    </location>
</feature>
<dbReference type="eggNOG" id="COG3278">
    <property type="taxonomic scope" value="Bacteria"/>
</dbReference>
<dbReference type="Pfam" id="PF00115">
    <property type="entry name" value="COX1"/>
    <property type="match status" value="1"/>
</dbReference>
<accession>Q67JL5</accession>
<evidence type="ECO:0000313" key="5">
    <source>
        <dbReference type="EMBL" id="BAD42135.1"/>
    </source>
</evidence>
<dbReference type="AlphaFoldDB" id="Q67JL5"/>
<reference evidence="5 6" key="1">
    <citation type="journal article" date="2004" name="Nucleic Acids Res.">
        <title>Genome sequence of Symbiobacterium thermophilum, an uncultivable bacterium that depends on microbial commensalism.</title>
        <authorList>
            <person name="Ueda K."/>
            <person name="Yamashita A."/>
            <person name="Ishikawa J."/>
            <person name="Shimada M."/>
            <person name="Watsuji T."/>
            <person name="Morimura K."/>
            <person name="Ikeda H."/>
            <person name="Hattori M."/>
            <person name="Beppu T."/>
        </authorList>
    </citation>
    <scope>NUCLEOTIDE SEQUENCE [LARGE SCALE GENOMIC DNA]</scope>
    <source>
        <strain evidence="6">T / IAM 14863</strain>
    </source>
</reference>
<dbReference type="Proteomes" id="UP000000417">
    <property type="component" value="Chromosome"/>
</dbReference>
<evidence type="ECO:0000313" key="6">
    <source>
        <dbReference type="Proteomes" id="UP000000417"/>
    </source>
</evidence>
<feature type="transmembrane region" description="Helical" evidence="3">
    <location>
        <begin position="12"/>
        <end position="38"/>
    </location>
</feature>
<feature type="transmembrane region" description="Helical" evidence="3">
    <location>
        <begin position="340"/>
        <end position="360"/>
    </location>
</feature>
<dbReference type="SUPFAM" id="SSF81442">
    <property type="entry name" value="Cytochrome c oxidase subunit I-like"/>
    <property type="match status" value="1"/>
</dbReference>
<dbReference type="KEGG" id="sth:STH3153"/>
<feature type="transmembrane region" description="Helical" evidence="3">
    <location>
        <begin position="197"/>
        <end position="220"/>
    </location>
</feature>
<feature type="transmembrane region" description="Helical" evidence="3">
    <location>
        <begin position="232"/>
        <end position="254"/>
    </location>
</feature>
<dbReference type="GO" id="GO:0020037">
    <property type="term" value="F:heme binding"/>
    <property type="evidence" value="ECO:0007669"/>
    <property type="project" value="InterPro"/>
</dbReference>
<evidence type="ECO:0000256" key="2">
    <source>
        <dbReference type="ARBA" id="ARBA00022982"/>
    </source>
</evidence>
<dbReference type="HOGENOM" id="CLU_017702_3_4_9"/>
<dbReference type="Gene3D" id="1.20.210.10">
    <property type="entry name" value="Cytochrome c oxidase-like, subunit I domain"/>
    <property type="match status" value="1"/>
</dbReference>
<dbReference type="InterPro" id="IPR036927">
    <property type="entry name" value="Cyt_c_oxase-like_su1_sf"/>
</dbReference>
<sequence length="467" mass="52341">MFSNVEGSASRNFFYTAVIWMAIGMSFGLFAAVLLVIPDLVKNVPVLEYFTFGRVRPVHTNLVLFGWLSGAYFATLFYMVPRVCGTPLWSERLGNFSVVFYNLLMTAYTVTLLMGMNAGREYAESPWILKILTVVLFALVFFNVIMTFARRKEKELYVTAWYMLGAVFTTPVIYIVGNQFLLPNNPITGVNDAVVNWFYGHNILGYWFTPIGVGAVYYLLPKLTGNPIWSHKLSMIGFWMLMFVYGPTGAHHLVNGPVPYWLQTVAIAFSVCLIVPVWTVLTNFYGTMNGRWGALKESVPLKFTVSAMVFYFITCFQGPMQSLRSVSSIVHFTNWVVGHAHLALVGTFSFIMFATIYYALPRLINREIWSAKLMEWHFWLSLIGFTLFFVSLTIGGLVQGSDWAANQSANFIASVINQRPFNIARAFGGAMILGAQLLFIFNIFKTATAGRQFSGESAEVGSVVAGV</sequence>